<proteinExistence type="predicted"/>
<dbReference type="AlphaFoldDB" id="C8PPR4"/>
<organism evidence="1 2">
    <name type="scientific">Treponema vincentii ATCC 35580</name>
    <dbReference type="NCBI Taxonomy" id="596324"/>
    <lineage>
        <taxon>Bacteria</taxon>
        <taxon>Pseudomonadati</taxon>
        <taxon>Spirochaetota</taxon>
        <taxon>Spirochaetia</taxon>
        <taxon>Spirochaetales</taxon>
        <taxon>Treponemataceae</taxon>
        <taxon>Treponema</taxon>
    </lineage>
</organism>
<accession>C8PPR4</accession>
<name>C8PPR4_9SPIR</name>
<dbReference type="EMBL" id="ACYH01000030">
    <property type="protein sequence ID" value="EEV20607.1"/>
    <property type="molecule type" value="Genomic_DNA"/>
</dbReference>
<evidence type="ECO:0000313" key="2">
    <source>
        <dbReference type="Proteomes" id="UP000004509"/>
    </source>
</evidence>
<protein>
    <submittedName>
        <fullName evidence="1">Uncharacterized protein</fullName>
    </submittedName>
</protein>
<reference evidence="1 2" key="1">
    <citation type="submission" date="2009-07" db="EMBL/GenBank/DDBJ databases">
        <authorList>
            <person name="Madupu R."/>
            <person name="Sebastian Y."/>
            <person name="Durkin A.S."/>
            <person name="Torralba M."/>
            <person name="Methe B."/>
            <person name="Sutton G.G."/>
            <person name="Strausberg R.L."/>
            <person name="Nelson K.E."/>
        </authorList>
    </citation>
    <scope>NUCLEOTIDE SEQUENCE [LARGE SCALE GENOMIC DNA]</scope>
    <source>
        <strain evidence="1 2">ATCC 35580</strain>
    </source>
</reference>
<sequence>MYMTMQPNSRSFGSYYSFPRKYKKSHIDSKTILHGYVD</sequence>
<gene>
    <name evidence="1" type="ORF">TREVI0001_2184</name>
</gene>
<evidence type="ECO:0000313" key="1">
    <source>
        <dbReference type="EMBL" id="EEV20607.1"/>
    </source>
</evidence>
<dbReference type="Proteomes" id="UP000004509">
    <property type="component" value="Unassembled WGS sequence"/>
</dbReference>
<comment type="caution">
    <text evidence="1">The sequence shown here is derived from an EMBL/GenBank/DDBJ whole genome shotgun (WGS) entry which is preliminary data.</text>
</comment>